<reference evidence="2" key="1">
    <citation type="journal article" date="2015" name="Nature">
        <title>Complex archaea that bridge the gap between prokaryotes and eukaryotes.</title>
        <authorList>
            <person name="Spang A."/>
            <person name="Saw J.H."/>
            <person name="Jorgensen S.L."/>
            <person name="Zaremba-Niedzwiedzka K."/>
            <person name="Martijn J."/>
            <person name="Lind A.E."/>
            <person name="van Eijk R."/>
            <person name="Schleper C."/>
            <person name="Guy L."/>
            <person name="Ettema T.J."/>
        </authorList>
    </citation>
    <scope>NUCLEOTIDE SEQUENCE</scope>
</reference>
<accession>A0A0F9MHG8</accession>
<dbReference type="InterPro" id="IPR027417">
    <property type="entry name" value="P-loop_NTPase"/>
</dbReference>
<protein>
    <recommendedName>
        <fullName evidence="1">Helicase HerA central domain-containing protein</fullName>
    </recommendedName>
</protein>
<dbReference type="InterPro" id="IPR002789">
    <property type="entry name" value="HerA_central"/>
</dbReference>
<sequence>MIKMPVEPSFQTLIEDEKNEWICKNLFPLLSILNIGEGAFQSGRFNFTFPLSKENLIENLNRITNKHQKLINKELSKFDEVFKKYFDIKIISNDEKYKHVPRGSKNSYWHAIDHCNSSKDSEIFYILKDQLTNESRKDLENLKFNPDLILKSIIQNVRSIEDLLYLAILKFATLENQYREKYAFRHDLGEEGNDLNILLLESEIDEELTEYFSSGKIIDYESGKHNFKLGLNRLLRLLGKTNQYYATLYTHSFVGTSCVKVPNILLEQNIAKEIYEKLDRFPFEKWFNDSYNEIKNEIIGDENNLPLFEYQSRFKLLKWISESSQPCIFDIEDDQELIQALDSFKKSKILNQEGDNIVIINEIKFNEKFNQLKSKDISKIEKNKRKLLTRWLKWRSDLFIESLGALTEEPTITPISPPLEPLIAPISPPLEPPIEQGALKILLGRSDQNTRNFWEPGSLNNGHFIILGGSGAGKTELIRCITSELDKQGYPVLLIDFHGDMACKNCRILSYKLKEGSEFYFNPFELNPKFKEITPLRATDDFIDAININFPSLGIQQRDALRNIILKAFSQENITREEETWKNELKFEIVENKIKNSNLKAYLNMIIDYELFKGNKKITIKDILENNITHLNLTALPESLKFLFSDLFLRKLFYSLQSIGEIPPINPKDKEKFRIFIIVDEAKLLVSQNQRTKAVLNKYASEIRKYGASLILASQLISHFNEEILSNISLKMCMKAENKEQAKINDKYFGVGRELLLNLKLGEGILVIGDTKNKIKIIPSWER</sequence>
<dbReference type="Gene3D" id="3.40.50.300">
    <property type="entry name" value="P-loop containing nucleotide triphosphate hydrolases"/>
    <property type="match status" value="2"/>
</dbReference>
<dbReference type="SUPFAM" id="SSF52540">
    <property type="entry name" value="P-loop containing nucleoside triphosphate hydrolases"/>
    <property type="match status" value="1"/>
</dbReference>
<feature type="domain" description="Helicase HerA central" evidence="1">
    <location>
        <begin position="462"/>
        <end position="651"/>
    </location>
</feature>
<dbReference type="AlphaFoldDB" id="A0A0F9MHG8"/>
<comment type="caution">
    <text evidence="2">The sequence shown here is derived from an EMBL/GenBank/DDBJ whole genome shotgun (WGS) entry which is preliminary data.</text>
</comment>
<organism evidence="2">
    <name type="scientific">marine sediment metagenome</name>
    <dbReference type="NCBI Taxonomy" id="412755"/>
    <lineage>
        <taxon>unclassified sequences</taxon>
        <taxon>metagenomes</taxon>
        <taxon>ecological metagenomes</taxon>
    </lineage>
</organism>
<dbReference type="EMBL" id="LAZR01005585">
    <property type="protein sequence ID" value="KKM98731.1"/>
    <property type="molecule type" value="Genomic_DNA"/>
</dbReference>
<dbReference type="PANTHER" id="PTHR42957:SF1">
    <property type="entry name" value="HELICASE MJ1565-RELATED"/>
    <property type="match status" value="1"/>
</dbReference>
<gene>
    <name evidence="2" type="ORF">LCGC14_1154950</name>
</gene>
<evidence type="ECO:0000259" key="1">
    <source>
        <dbReference type="Pfam" id="PF01935"/>
    </source>
</evidence>
<name>A0A0F9MHG8_9ZZZZ</name>
<dbReference type="Pfam" id="PF01935">
    <property type="entry name" value="DUF87"/>
    <property type="match status" value="1"/>
</dbReference>
<dbReference type="PANTHER" id="PTHR42957">
    <property type="entry name" value="HELICASE MJ1565-RELATED"/>
    <property type="match status" value="1"/>
</dbReference>
<proteinExistence type="predicted"/>
<evidence type="ECO:0000313" key="2">
    <source>
        <dbReference type="EMBL" id="KKM98731.1"/>
    </source>
</evidence>
<dbReference type="InterPro" id="IPR008571">
    <property type="entry name" value="HerA-like"/>
</dbReference>